<dbReference type="AlphaFoldDB" id="A0A1B7MWR6"/>
<reference evidence="2 3" key="1">
    <citation type="submission" date="2016-06" db="EMBL/GenBank/DDBJ databases">
        <title>Comparative genomics of the ectomycorrhizal sister species Rhizopogon vinicolor and Rhizopogon vesiculosus (Basidiomycota: Boletales) reveals a divergence of the mating type B locus.</title>
        <authorList>
            <consortium name="DOE Joint Genome Institute"/>
            <person name="Mujic A.B."/>
            <person name="Kuo A."/>
            <person name="Tritt A."/>
            <person name="Lipzen A."/>
            <person name="Chen C."/>
            <person name="Johnson J."/>
            <person name="Sharma A."/>
            <person name="Barry K."/>
            <person name="Grigoriev I.V."/>
            <person name="Spatafora J.W."/>
        </authorList>
    </citation>
    <scope>NUCLEOTIDE SEQUENCE [LARGE SCALE GENOMIC DNA]</scope>
    <source>
        <strain evidence="2 3">AM-OR11-026</strain>
    </source>
</reference>
<feature type="region of interest" description="Disordered" evidence="1">
    <location>
        <begin position="114"/>
        <end position="171"/>
    </location>
</feature>
<dbReference type="Proteomes" id="UP000092154">
    <property type="component" value="Unassembled WGS sequence"/>
</dbReference>
<evidence type="ECO:0000256" key="1">
    <source>
        <dbReference type="SAM" id="MobiDB-lite"/>
    </source>
</evidence>
<dbReference type="EMBL" id="KV448375">
    <property type="protein sequence ID" value="OAX37050.1"/>
    <property type="molecule type" value="Genomic_DNA"/>
</dbReference>
<feature type="compositionally biased region" description="Basic and acidic residues" evidence="1">
    <location>
        <begin position="141"/>
        <end position="152"/>
    </location>
</feature>
<keyword evidence="3" id="KW-1185">Reference proteome</keyword>
<sequence>MSTWKEGGDPWTGHDDHKDVNELPAGTEVARYDANAYRVVFSKILEDVLAGVRGDPLAMALSAEAGPSRGKKKKTSKHFLDREIPGQRRNMANGYIDRSHREVISSEFQLFADADNPSSTRSHGAEDLFNRKQPSSSTKGKQQERRSTERHQKSSMFLSLAPEKEKKPDPQHQVYDVDLMKVEQRKILSMFPHLPGTTAHSSSNGLLMQFCRARFVQQKDIASTSMASQSQPEAGPSCITETGEYPEAQS</sequence>
<organism evidence="2 3">
    <name type="scientific">Rhizopogon vinicolor AM-OR11-026</name>
    <dbReference type="NCBI Taxonomy" id="1314800"/>
    <lineage>
        <taxon>Eukaryota</taxon>
        <taxon>Fungi</taxon>
        <taxon>Dikarya</taxon>
        <taxon>Basidiomycota</taxon>
        <taxon>Agaricomycotina</taxon>
        <taxon>Agaricomycetes</taxon>
        <taxon>Agaricomycetidae</taxon>
        <taxon>Boletales</taxon>
        <taxon>Suillineae</taxon>
        <taxon>Rhizopogonaceae</taxon>
        <taxon>Rhizopogon</taxon>
    </lineage>
</organism>
<proteinExistence type="predicted"/>
<feature type="region of interest" description="Disordered" evidence="1">
    <location>
        <begin position="1"/>
        <end position="20"/>
    </location>
</feature>
<feature type="region of interest" description="Disordered" evidence="1">
    <location>
        <begin position="63"/>
        <end position="82"/>
    </location>
</feature>
<feature type="compositionally biased region" description="Polar residues" evidence="1">
    <location>
        <begin position="222"/>
        <end position="232"/>
    </location>
</feature>
<feature type="region of interest" description="Disordered" evidence="1">
    <location>
        <begin position="222"/>
        <end position="250"/>
    </location>
</feature>
<accession>A0A1B7MWR6</accession>
<protein>
    <submittedName>
        <fullName evidence="2">Uncharacterized protein</fullName>
    </submittedName>
</protein>
<name>A0A1B7MWR6_9AGAM</name>
<evidence type="ECO:0000313" key="3">
    <source>
        <dbReference type="Proteomes" id="UP000092154"/>
    </source>
</evidence>
<evidence type="ECO:0000313" key="2">
    <source>
        <dbReference type="EMBL" id="OAX37050.1"/>
    </source>
</evidence>
<gene>
    <name evidence="2" type="ORF">K503DRAFT_801534</name>
</gene>
<dbReference type="InParanoid" id="A0A1B7MWR6"/>